<dbReference type="Proteomes" id="UP000037460">
    <property type="component" value="Unassembled WGS sequence"/>
</dbReference>
<evidence type="ECO:0000256" key="1">
    <source>
        <dbReference type="ARBA" id="ARBA00001393"/>
    </source>
</evidence>
<evidence type="ECO:0000313" key="13">
    <source>
        <dbReference type="Proteomes" id="UP000037460"/>
    </source>
</evidence>
<keyword evidence="7" id="KW-0057">Aromatic amino acid biosynthesis</keyword>
<dbReference type="EMBL" id="JWZX01000620">
    <property type="protein sequence ID" value="KOO36149.1"/>
    <property type="molecule type" value="Genomic_DNA"/>
</dbReference>
<proteinExistence type="predicted"/>
<dbReference type="AlphaFoldDB" id="A0A0M0KBI7"/>
<protein>
    <recommendedName>
        <fullName evidence="4">3-dehydroquinate synthase</fullName>
        <ecNumber evidence="4">4.2.3.4</ecNumber>
    </recommendedName>
</protein>
<dbReference type="InterPro" id="IPR056179">
    <property type="entry name" value="DHQS_C"/>
</dbReference>
<dbReference type="SUPFAM" id="SSF56796">
    <property type="entry name" value="Dehydroquinate synthase-like"/>
    <property type="match status" value="1"/>
</dbReference>
<evidence type="ECO:0000256" key="8">
    <source>
        <dbReference type="ARBA" id="ARBA00023239"/>
    </source>
</evidence>
<feature type="domain" description="3-dehydroquinate synthase C-terminal" evidence="11">
    <location>
        <begin position="236"/>
        <end position="383"/>
    </location>
</feature>
<evidence type="ECO:0000256" key="9">
    <source>
        <dbReference type="SAM" id="MobiDB-lite"/>
    </source>
</evidence>
<comment type="cofactor">
    <cofactor evidence="2">
        <name>NAD(+)</name>
        <dbReference type="ChEBI" id="CHEBI:57540"/>
    </cofactor>
</comment>
<dbReference type="Pfam" id="PF24621">
    <property type="entry name" value="DHQS_C"/>
    <property type="match status" value="1"/>
</dbReference>
<keyword evidence="5" id="KW-0028">Amino-acid biosynthesis</keyword>
<dbReference type="InterPro" id="IPR016037">
    <property type="entry name" value="DHQ_synth_AroB"/>
</dbReference>
<dbReference type="GO" id="GO:0005737">
    <property type="term" value="C:cytoplasm"/>
    <property type="evidence" value="ECO:0007669"/>
    <property type="project" value="InterPro"/>
</dbReference>
<evidence type="ECO:0000259" key="10">
    <source>
        <dbReference type="Pfam" id="PF01761"/>
    </source>
</evidence>
<dbReference type="NCBIfam" id="TIGR01357">
    <property type="entry name" value="aroB"/>
    <property type="match status" value="1"/>
</dbReference>
<gene>
    <name evidence="12" type="ORF">Ctob_009555</name>
</gene>
<evidence type="ECO:0000256" key="2">
    <source>
        <dbReference type="ARBA" id="ARBA00001911"/>
    </source>
</evidence>
<dbReference type="EC" id="4.2.3.4" evidence="4"/>
<evidence type="ECO:0000259" key="11">
    <source>
        <dbReference type="Pfam" id="PF24621"/>
    </source>
</evidence>
<comment type="catalytic activity">
    <reaction evidence="1">
        <text>7-phospho-2-dehydro-3-deoxy-D-arabino-heptonate = 3-dehydroquinate + phosphate</text>
        <dbReference type="Rhea" id="RHEA:21968"/>
        <dbReference type="ChEBI" id="CHEBI:32364"/>
        <dbReference type="ChEBI" id="CHEBI:43474"/>
        <dbReference type="ChEBI" id="CHEBI:58394"/>
        <dbReference type="EC" id="4.2.3.4"/>
    </reaction>
</comment>
<organism evidence="12 13">
    <name type="scientific">Chrysochromulina tobinii</name>
    <dbReference type="NCBI Taxonomy" id="1460289"/>
    <lineage>
        <taxon>Eukaryota</taxon>
        <taxon>Haptista</taxon>
        <taxon>Haptophyta</taxon>
        <taxon>Prymnesiophyceae</taxon>
        <taxon>Prymnesiales</taxon>
        <taxon>Chrysochromulinaceae</taxon>
        <taxon>Chrysochromulina</taxon>
    </lineage>
</organism>
<dbReference type="Gene3D" id="1.20.1090.10">
    <property type="entry name" value="Dehydroquinate synthase-like - alpha domain"/>
    <property type="match status" value="1"/>
</dbReference>
<comment type="caution">
    <text evidence="12">The sequence shown here is derived from an EMBL/GenBank/DDBJ whole genome shotgun (WGS) entry which is preliminary data.</text>
</comment>
<evidence type="ECO:0000313" key="12">
    <source>
        <dbReference type="EMBL" id="KOO36149.1"/>
    </source>
</evidence>
<dbReference type="GO" id="GO:0008652">
    <property type="term" value="P:amino acid biosynthetic process"/>
    <property type="evidence" value="ECO:0007669"/>
    <property type="project" value="UniProtKB-KW"/>
</dbReference>
<dbReference type="PANTHER" id="PTHR43622">
    <property type="entry name" value="3-DEHYDROQUINATE SYNTHASE"/>
    <property type="match status" value="1"/>
</dbReference>
<dbReference type="InterPro" id="IPR050071">
    <property type="entry name" value="Dehydroquinate_synthase"/>
</dbReference>
<dbReference type="Pfam" id="PF01761">
    <property type="entry name" value="DHQ_synthase"/>
    <property type="match status" value="1"/>
</dbReference>
<keyword evidence="6" id="KW-0520">NAD</keyword>
<dbReference type="GO" id="GO:0003856">
    <property type="term" value="F:3-dehydroquinate synthase activity"/>
    <property type="evidence" value="ECO:0007669"/>
    <property type="project" value="UniProtKB-EC"/>
</dbReference>
<keyword evidence="13" id="KW-1185">Reference proteome</keyword>
<dbReference type="Gene3D" id="3.40.50.1970">
    <property type="match status" value="1"/>
</dbReference>
<evidence type="ECO:0000256" key="4">
    <source>
        <dbReference type="ARBA" id="ARBA00013031"/>
    </source>
</evidence>
<evidence type="ECO:0000256" key="6">
    <source>
        <dbReference type="ARBA" id="ARBA00023027"/>
    </source>
</evidence>
<sequence length="446" mass="47659">MKRALECEPIEVRTRRTIPVIGDSKVFVGRDLLSSIASELTPANGIRASKFVIVSDANVWPLYGKTILAGFAALPNMTIHDVASSAAKAEANSQAFSFADACGNCGDQPIGSNDDGQLVLTYQIPSGEGSKCRAVKDEIEDFMLAHRCNRDTCMIALGGGVVGDLVGFVAATFMRGVPFVQVPTSSTGMIDSSVGGKTAINVPAGKNLIGAFHQPIAVYADMDCLATLGRRELVEGIAEAIKMGVIRMPSLFELLERHPERVMALDPELIEQVIYDSIRGKAEVVALDEKEGGLRSTLNWGHTIGHAVEALKSPEMMHGECVSVGCVAEAEVAMRLGRPDQQLDASKIARITACFASYGLPVHVPRGLPIEMLMKKMALDKKNRGTTIRCTVVTDIGISLEQPQPCPKDLMEAVMAESMAEGLKHPEWVPHKGNHGVAAAGGQMAK</sequence>
<keyword evidence="8" id="KW-0456">Lyase</keyword>
<name>A0A0M0KBI7_9EUKA</name>
<evidence type="ECO:0000256" key="5">
    <source>
        <dbReference type="ARBA" id="ARBA00022605"/>
    </source>
</evidence>
<dbReference type="InterPro" id="IPR030960">
    <property type="entry name" value="DHQS/DOIS_N"/>
</dbReference>
<evidence type="ECO:0000256" key="3">
    <source>
        <dbReference type="ARBA" id="ARBA00004661"/>
    </source>
</evidence>
<reference evidence="13" key="1">
    <citation type="journal article" date="2015" name="PLoS Genet.">
        <title>Genome Sequence and Transcriptome Analyses of Chrysochromulina tobin: Metabolic Tools for Enhanced Algal Fitness in the Prominent Order Prymnesiales (Haptophyceae).</title>
        <authorList>
            <person name="Hovde B.T."/>
            <person name="Deodato C.R."/>
            <person name="Hunsperger H.M."/>
            <person name="Ryken S.A."/>
            <person name="Yost W."/>
            <person name="Jha R.K."/>
            <person name="Patterson J."/>
            <person name="Monnat R.J. Jr."/>
            <person name="Barlow S.B."/>
            <person name="Starkenburg S.R."/>
            <person name="Cattolico R.A."/>
        </authorList>
    </citation>
    <scope>NUCLEOTIDE SEQUENCE</scope>
    <source>
        <strain evidence="13">CCMP291</strain>
    </source>
</reference>
<feature type="region of interest" description="Disordered" evidence="9">
    <location>
        <begin position="426"/>
        <end position="446"/>
    </location>
</feature>
<evidence type="ECO:0000256" key="7">
    <source>
        <dbReference type="ARBA" id="ARBA00023141"/>
    </source>
</evidence>
<dbReference type="OrthoDB" id="197068at2759"/>
<comment type="pathway">
    <text evidence="3">Metabolic intermediate biosynthesis; chorismate biosynthesis; chorismate from D-erythrose 4-phosphate and phosphoenolpyruvate: step 2/7.</text>
</comment>
<accession>A0A0M0KBI7</accession>
<dbReference type="PANTHER" id="PTHR43622:SF7">
    <property type="entry name" value="3-DEHYDROQUINATE SYNTHASE, CHLOROPLASTIC"/>
    <property type="match status" value="1"/>
</dbReference>
<feature type="domain" description="3-dehydroquinate synthase N-terminal" evidence="10">
    <location>
        <begin position="122"/>
        <end position="234"/>
    </location>
</feature>
<dbReference type="GO" id="GO:0009073">
    <property type="term" value="P:aromatic amino acid family biosynthetic process"/>
    <property type="evidence" value="ECO:0007669"/>
    <property type="project" value="UniProtKB-KW"/>
</dbReference>
<dbReference type="CDD" id="cd08195">
    <property type="entry name" value="DHQS"/>
    <property type="match status" value="1"/>
</dbReference>